<protein>
    <recommendedName>
        <fullName evidence="1">RNase H type-1 domain-containing protein</fullName>
    </recommendedName>
</protein>
<dbReference type="PROSITE" id="PS50879">
    <property type="entry name" value="RNASE_H_1"/>
    <property type="match status" value="1"/>
</dbReference>
<dbReference type="Proteomes" id="UP000838878">
    <property type="component" value="Chromosome 1"/>
</dbReference>
<sequence>MDNLNVLGTSNRVTLRWVPGHSGIDGNEKADALARRGAETPDCGPEPFCGIAKQHAYSILKIHCNRQALQEWQSTSGQIHSKALIKGYRKKFTKELLQLNKYKTSAVTRILTGHCKLNKHMFTLGLSQTAMCRLCHETEETAMHILCSCGPLMHRRSIYLGQHIMQPEEIQMLPAQKIWKFLESTGLSGEL</sequence>
<dbReference type="InterPro" id="IPR012337">
    <property type="entry name" value="RNaseH-like_sf"/>
</dbReference>
<name>A0A8S4HXW7_9NEOP</name>
<reference evidence="2" key="1">
    <citation type="submission" date="2021-12" db="EMBL/GenBank/DDBJ databases">
        <authorList>
            <person name="Martin H S."/>
        </authorList>
    </citation>
    <scope>NUCLEOTIDE SEQUENCE</scope>
</reference>
<evidence type="ECO:0000313" key="3">
    <source>
        <dbReference type="Proteomes" id="UP000838878"/>
    </source>
</evidence>
<dbReference type="GO" id="GO:0003676">
    <property type="term" value="F:nucleic acid binding"/>
    <property type="evidence" value="ECO:0007669"/>
    <property type="project" value="InterPro"/>
</dbReference>
<dbReference type="Pfam" id="PF00075">
    <property type="entry name" value="RNase_H"/>
    <property type="match status" value="1"/>
</dbReference>
<dbReference type="OrthoDB" id="5419617at2759"/>
<organism evidence="2 3">
    <name type="scientific">Brenthis ino</name>
    <name type="common">lesser marbled fritillary</name>
    <dbReference type="NCBI Taxonomy" id="405034"/>
    <lineage>
        <taxon>Eukaryota</taxon>
        <taxon>Metazoa</taxon>
        <taxon>Ecdysozoa</taxon>
        <taxon>Arthropoda</taxon>
        <taxon>Hexapoda</taxon>
        <taxon>Insecta</taxon>
        <taxon>Pterygota</taxon>
        <taxon>Neoptera</taxon>
        <taxon>Endopterygota</taxon>
        <taxon>Lepidoptera</taxon>
        <taxon>Glossata</taxon>
        <taxon>Ditrysia</taxon>
        <taxon>Papilionoidea</taxon>
        <taxon>Nymphalidae</taxon>
        <taxon>Heliconiinae</taxon>
        <taxon>Argynnini</taxon>
        <taxon>Brenthis</taxon>
    </lineage>
</organism>
<dbReference type="EMBL" id="OV170221">
    <property type="protein sequence ID" value="CAH0712851.1"/>
    <property type="molecule type" value="Genomic_DNA"/>
</dbReference>
<evidence type="ECO:0000259" key="1">
    <source>
        <dbReference type="PROSITE" id="PS50879"/>
    </source>
</evidence>
<accession>A0A8S4HXW7</accession>
<proteinExistence type="predicted"/>
<evidence type="ECO:0000313" key="2">
    <source>
        <dbReference type="EMBL" id="CAH0712851.1"/>
    </source>
</evidence>
<dbReference type="InterPro" id="IPR036397">
    <property type="entry name" value="RNaseH_sf"/>
</dbReference>
<dbReference type="Gene3D" id="3.30.420.10">
    <property type="entry name" value="Ribonuclease H-like superfamily/Ribonuclease H"/>
    <property type="match status" value="1"/>
</dbReference>
<feature type="domain" description="RNase H type-1" evidence="1">
    <location>
        <begin position="1"/>
        <end position="39"/>
    </location>
</feature>
<gene>
    <name evidence="2" type="ORF">BINO364_LOCUS77</name>
</gene>
<feature type="non-terminal residue" evidence="2">
    <location>
        <position position="191"/>
    </location>
</feature>
<dbReference type="AlphaFoldDB" id="A0A8S4HXW7"/>
<dbReference type="InterPro" id="IPR002156">
    <property type="entry name" value="RNaseH_domain"/>
</dbReference>
<dbReference type="GO" id="GO:0004523">
    <property type="term" value="F:RNA-DNA hybrid ribonuclease activity"/>
    <property type="evidence" value="ECO:0007669"/>
    <property type="project" value="InterPro"/>
</dbReference>
<keyword evidence="3" id="KW-1185">Reference proteome</keyword>
<dbReference type="SUPFAM" id="SSF53098">
    <property type="entry name" value="Ribonuclease H-like"/>
    <property type="match status" value="1"/>
</dbReference>